<dbReference type="Gene3D" id="3.50.50.60">
    <property type="entry name" value="FAD/NAD(P)-binding domain"/>
    <property type="match status" value="2"/>
</dbReference>
<keyword evidence="6" id="KW-1185">Reference proteome</keyword>
<organism evidence="5 6">
    <name type="scientific">Lentzea rhizosphaerae</name>
    <dbReference type="NCBI Taxonomy" id="2041025"/>
    <lineage>
        <taxon>Bacteria</taxon>
        <taxon>Bacillati</taxon>
        <taxon>Actinomycetota</taxon>
        <taxon>Actinomycetes</taxon>
        <taxon>Pseudonocardiales</taxon>
        <taxon>Pseudonocardiaceae</taxon>
        <taxon>Lentzea</taxon>
    </lineage>
</organism>
<dbReference type="PRINTS" id="PR00368">
    <property type="entry name" value="FADPNR"/>
</dbReference>
<evidence type="ECO:0000259" key="4">
    <source>
        <dbReference type="Pfam" id="PF07992"/>
    </source>
</evidence>
<dbReference type="InterPro" id="IPR050097">
    <property type="entry name" value="Ferredoxin-NADP_redctase_2"/>
</dbReference>
<protein>
    <submittedName>
        <fullName evidence="5">NAD(P)/FAD-dependent oxidoreductase</fullName>
    </submittedName>
</protein>
<dbReference type="RefSeq" id="WP_382370355.1">
    <property type="nucleotide sequence ID" value="NZ_JBHRZI010000010.1"/>
</dbReference>
<evidence type="ECO:0000256" key="1">
    <source>
        <dbReference type="ARBA" id="ARBA00022630"/>
    </source>
</evidence>
<accession>A0ABV8BLN5</accession>
<feature type="domain" description="FAD/NAD(P)-binding" evidence="4">
    <location>
        <begin position="8"/>
        <end position="280"/>
    </location>
</feature>
<dbReference type="InterPro" id="IPR036188">
    <property type="entry name" value="FAD/NAD-bd_sf"/>
</dbReference>
<dbReference type="EMBL" id="JBHRZI010000010">
    <property type="protein sequence ID" value="MFC3891228.1"/>
    <property type="molecule type" value="Genomic_DNA"/>
</dbReference>
<dbReference type="Pfam" id="PF07992">
    <property type="entry name" value="Pyr_redox_2"/>
    <property type="match status" value="1"/>
</dbReference>
<dbReference type="PRINTS" id="PR00469">
    <property type="entry name" value="PNDRDTASEII"/>
</dbReference>
<gene>
    <name evidence="5" type="ORF">ACFOWZ_07045</name>
</gene>
<evidence type="ECO:0000256" key="2">
    <source>
        <dbReference type="ARBA" id="ARBA00023002"/>
    </source>
</evidence>
<sequence>MNERTNVFDVIIVGGGPAGLGAALTLGRQRRKVLLVDSGTYRNEPAQEMHMFLSRDGFPPAELRRLGREELTHYPTVEIREDLVVTATGAAGDFTVDLASGPSEHARRLLLASGQADVLPEVDGVAERFGKGVYHCPFCHGFETAGKPLAVLGGDFSHAMLALYVADRFSDDVVLCAGGPLEVSDELRAALKEKGIDVREEPVTRIGGEQESLTVHFGSGAPLERGAIYHRPVSRQRSDLAAGLGCELLPDGCVRVNAMQQTTVAGVYAAGDTARLPDLVGPTPFVITAAADGAKAAIWLEQDLFRSSVNVPIPG</sequence>
<dbReference type="InterPro" id="IPR023753">
    <property type="entry name" value="FAD/NAD-binding_dom"/>
</dbReference>
<keyword evidence="1" id="KW-0285">Flavoprotein</keyword>
<reference evidence="6" key="1">
    <citation type="journal article" date="2019" name="Int. J. Syst. Evol. Microbiol.">
        <title>The Global Catalogue of Microorganisms (GCM) 10K type strain sequencing project: providing services to taxonomists for standard genome sequencing and annotation.</title>
        <authorList>
            <consortium name="The Broad Institute Genomics Platform"/>
            <consortium name="The Broad Institute Genome Sequencing Center for Infectious Disease"/>
            <person name="Wu L."/>
            <person name="Ma J."/>
        </authorList>
    </citation>
    <scope>NUCLEOTIDE SEQUENCE [LARGE SCALE GENOMIC DNA]</scope>
    <source>
        <strain evidence="6">CGMCC 4.7405</strain>
    </source>
</reference>
<evidence type="ECO:0000256" key="3">
    <source>
        <dbReference type="ARBA" id="ARBA00048132"/>
    </source>
</evidence>
<keyword evidence="2" id="KW-0560">Oxidoreductase</keyword>
<dbReference type="Proteomes" id="UP001595690">
    <property type="component" value="Unassembled WGS sequence"/>
</dbReference>
<dbReference type="PANTHER" id="PTHR48105">
    <property type="entry name" value="THIOREDOXIN REDUCTASE 1-RELATED-RELATED"/>
    <property type="match status" value="1"/>
</dbReference>
<comment type="caution">
    <text evidence="5">The sequence shown here is derived from an EMBL/GenBank/DDBJ whole genome shotgun (WGS) entry which is preliminary data.</text>
</comment>
<evidence type="ECO:0000313" key="5">
    <source>
        <dbReference type="EMBL" id="MFC3891228.1"/>
    </source>
</evidence>
<evidence type="ECO:0000313" key="6">
    <source>
        <dbReference type="Proteomes" id="UP001595690"/>
    </source>
</evidence>
<comment type="catalytic activity">
    <reaction evidence="3">
        <text>[thioredoxin]-dithiol + NADP(+) = [thioredoxin]-disulfide + NADPH + H(+)</text>
        <dbReference type="Rhea" id="RHEA:20345"/>
        <dbReference type="Rhea" id="RHEA-COMP:10698"/>
        <dbReference type="Rhea" id="RHEA-COMP:10700"/>
        <dbReference type="ChEBI" id="CHEBI:15378"/>
        <dbReference type="ChEBI" id="CHEBI:29950"/>
        <dbReference type="ChEBI" id="CHEBI:50058"/>
        <dbReference type="ChEBI" id="CHEBI:57783"/>
        <dbReference type="ChEBI" id="CHEBI:58349"/>
        <dbReference type="EC" id="1.8.1.9"/>
    </reaction>
</comment>
<name>A0ABV8BLN5_9PSEU</name>
<dbReference type="SUPFAM" id="SSF51905">
    <property type="entry name" value="FAD/NAD(P)-binding domain"/>
    <property type="match status" value="1"/>
</dbReference>
<proteinExistence type="predicted"/>